<evidence type="ECO:0000256" key="10">
    <source>
        <dbReference type="PIRSR" id="PIRSR000445-3"/>
    </source>
</evidence>
<feature type="binding site" evidence="8">
    <location>
        <begin position="114"/>
        <end position="116"/>
    </location>
    <ligand>
        <name>substrate</name>
    </ligand>
</feature>
<evidence type="ECO:0000256" key="5">
    <source>
        <dbReference type="ARBA" id="ARBA00023002"/>
    </source>
</evidence>
<feature type="domain" description="Tetrapyrrole biosynthesis glutamyl-tRNA reductase dimerisation" evidence="13">
    <location>
        <begin position="317"/>
        <end position="406"/>
    </location>
</feature>
<dbReference type="FunFam" id="3.30.460.30:FF:000001">
    <property type="entry name" value="Glutamyl-tRNA reductase"/>
    <property type="match status" value="1"/>
</dbReference>
<comment type="miscellaneous">
    <text evidence="8">During catalysis, the active site Cys acts as a nucleophile attacking the alpha-carbonyl group of tRNA-bound glutamate with the formation of a thioester intermediate between enzyme and glutamate, and the concomitant release of tRNA(Glu). The thioester intermediate is finally reduced by direct hydride transfer from NADPH, to form the product GSA.</text>
</comment>
<dbReference type="PANTHER" id="PTHR43013:SF1">
    <property type="entry name" value="GLUTAMYL-TRNA REDUCTASE"/>
    <property type="match status" value="1"/>
</dbReference>
<dbReference type="NCBIfam" id="TIGR01035">
    <property type="entry name" value="hemA"/>
    <property type="match status" value="1"/>
</dbReference>
<evidence type="ECO:0000256" key="1">
    <source>
        <dbReference type="ARBA" id="ARBA00005059"/>
    </source>
</evidence>
<keyword evidence="6 8" id="KW-0627">Porphyrin biosynthesis</keyword>
<dbReference type="Pfam" id="PF05201">
    <property type="entry name" value="GlutR_N"/>
    <property type="match status" value="1"/>
</dbReference>
<dbReference type="SUPFAM" id="SSF69075">
    <property type="entry name" value="Glutamyl tRNA-reductase dimerization domain"/>
    <property type="match status" value="1"/>
</dbReference>
<comment type="pathway">
    <text evidence="1 8 12">Porphyrin-containing compound metabolism; protoporphyrin-IX biosynthesis; 5-aminolevulinate from L-glutamyl-tRNA(Glu): step 1/2.</text>
</comment>
<comment type="catalytic activity">
    <reaction evidence="7 8 12">
        <text>(S)-4-amino-5-oxopentanoate + tRNA(Glu) + NADP(+) = L-glutamyl-tRNA(Glu) + NADPH + H(+)</text>
        <dbReference type="Rhea" id="RHEA:12344"/>
        <dbReference type="Rhea" id="RHEA-COMP:9663"/>
        <dbReference type="Rhea" id="RHEA-COMP:9680"/>
        <dbReference type="ChEBI" id="CHEBI:15378"/>
        <dbReference type="ChEBI" id="CHEBI:57501"/>
        <dbReference type="ChEBI" id="CHEBI:57783"/>
        <dbReference type="ChEBI" id="CHEBI:58349"/>
        <dbReference type="ChEBI" id="CHEBI:78442"/>
        <dbReference type="ChEBI" id="CHEBI:78520"/>
        <dbReference type="EC" id="1.2.1.70"/>
    </reaction>
</comment>
<dbReference type="Pfam" id="PF01488">
    <property type="entry name" value="Shikimate_DH"/>
    <property type="match status" value="1"/>
</dbReference>
<feature type="binding site" evidence="8 10">
    <location>
        <begin position="189"/>
        <end position="194"/>
    </location>
    <ligand>
        <name>NADP(+)</name>
        <dbReference type="ChEBI" id="CHEBI:58349"/>
    </ligand>
</feature>
<dbReference type="HAMAP" id="MF_00087">
    <property type="entry name" value="Glu_tRNA_reductase"/>
    <property type="match status" value="1"/>
</dbReference>
<evidence type="ECO:0000256" key="4">
    <source>
        <dbReference type="ARBA" id="ARBA00022857"/>
    </source>
</evidence>
<dbReference type="Pfam" id="PF00745">
    <property type="entry name" value="GlutR_dimer"/>
    <property type="match status" value="1"/>
</dbReference>
<feature type="domain" description="Glutamyl-tRNA reductase N-terminal" evidence="15">
    <location>
        <begin position="7"/>
        <end position="156"/>
    </location>
</feature>
<dbReference type="STRING" id="872970.SAMN04488134_1133"/>
<dbReference type="InterPro" id="IPR015896">
    <property type="entry name" value="4pyrrol_synth_GluRdtase_dimer"/>
</dbReference>
<evidence type="ECO:0000256" key="7">
    <source>
        <dbReference type="ARBA" id="ARBA00047464"/>
    </source>
</evidence>
<name>A0A1H8SJY2_9BACI</name>
<evidence type="ECO:0000259" key="15">
    <source>
        <dbReference type="Pfam" id="PF05201"/>
    </source>
</evidence>
<evidence type="ECO:0000256" key="11">
    <source>
        <dbReference type="PIRSR" id="PIRSR000445-4"/>
    </source>
</evidence>
<dbReference type="InterPro" id="IPR036291">
    <property type="entry name" value="NAD(P)-bd_dom_sf"/>
</dbReference>
<comment type="subunit">
    <text evidence="8">Homodimer.</text>
</comment>
<proteinExistence type="inferred from homology"/>
<dbReference type="UniPathway" id="UPA00251">
    <property type="reaction ID" value="UER00316"/>
</dbReference>
<evidence type="ECO:0000259" key="14">
    <source>
        <dbReference type="Pfam" id="PF01488"/>
    </source>
</evidence>
<dbReference type="InterPro" id="IPR006151">
    <property type="entry name" value="Shikm_DH/Glu-tRNA_Rdtase"/>
</dbReference>
<dbReference type="SUPFAM" id="SSF51735">
    <property type="entry name" value="NAD(P)-binding Rossmann-fold domains"/>
    <property type="match status" value="1"/>
</dbReference>
<dbReference type="RefSeq" id="WP_091499817.1">
    <property type="nucleotide sequence ID" value="NZ_FODJ01000013.1"/>
</dbReference>
<feature type="binding site" evidence="8">
    <location>
        <position position="120"/>
    </location>
    <ligand>
        <name>substrate</name>
    </ligand>
</feature>
<evidence type="ECO:0000256" key="2">
    <source>
        <dbReference type="ARBA" id="ARBA00005916"/>
    </source>
</evidence>
<feature type="active site" description="Nucleophile" evidence="8 9">
    <location>
        <position position="50"/>
    </location>
</feature>
<evidence type="ECO:0000256" key="9">
    <source>
        <dbReference type="PIRSR" id="PIRSR000445-1"/>
    </source>
</evidence>
<comment type="caution">
    <text evidence="8">Lacks conserved residue(s) required for the propagation of feature annotation.</text>
</comment>
<evidence type="ECO:0000256" key="3">
    <source>
        <dbReference type="ARBA" id="ARBA00012970"/>
    </source>
</evidence>
<dbReference type="InterPro" id="IPR036453">
    <property type="entry name" value="GluRdtase_dimer_dom_sf"/>
</dbReference>
<gene>
    <name evidence="8" type="primary">hemA</name>
    <name evidence="16" type="ORF">SAMN04488134_1133</name>
</gene>
<organism evidence="16 17">
    <name type="scientific">Amphibacillus marinus</name>
    <dbReference type="NCBI Taxonomy" id="872970"/>
    <lineage>
        <taxon>Bacteria</taxon>
        <taxon>Bacillati</taxon>
        <taxon>Bacillota</taxon>
        <taxon>Bacilli</taxon>
        <taxon>Bacillales</taxon>
        <taxon>Bacillaceae</taxon>
        <taxon>Amphibacillus</taxon>
    </lineage>
</organism>
<dbReference type="Proteomes" id="UP000199300">
    <property type="component" value="Unassembled WGS sequence"/>
</dbReference>
<comment type="function">
    <text evidence="8">Catalyzes the NADPH-dependent reduction of glutamyl-tRNA(Glu) to glutamate 1-semialdehyde (GSA).</text>
</comment>
<dbReference type="SUPFAM" id="SSF69742">
    <property type="entry name" value="Glutamyl tRNA-reductase catalytic, N-terminal domain"/>
    <property type="match status" value="1"/>
</dbReference>
<evidence type="ECO:0000256" key="8">
    <source>
        <dbReference type="HAMAP-Rule" id="MF_00087"/>
    </source>
</evidence>
<sequence length="428" mass="48749">MAIIMYGTSYHKAPIAIRERCALNLLEIKGVLQQLLHISGIEEAVVLSTCNRTEFYLAIDLNLFNKRKAERYLQQLFKLSPAEINTFFSWYENVQAVEHLLKVTTGLDAMILGETQILGQVKVAYQLALDYSTTSKLLNRLFQRVLSFAKQAHQHTQINDHPISLSYAAVKHAERLLNKTASKTFLVLGAGKMGQLAVDYLSNSSQHQIILLNRDSDKAKQMAKPYQIKHGGLDQLSDYLKQVDVLISTVSTPKPLLGRSEIQAVVTKPLICYDLSVPRSIAHDVRSLEGIQLFDLDQLNQVIDAHSSLRKQAASQIEILIKRELKQFSVDQKIEQVAPSIAKLYDQIDRVKDDTVKRITVKLPHLTDQELQLIEKHMFSAMNQLVQPSIKQLKMQSVTEDSEIAKYYFELFFKLSQIDREGNYESFF</sequence>
<dbReference type="GO" id="GO:0008883">
    <property type="term" value="F:glutamyl-tRNA reductase activity"/>
    <property type="evidence" value="ECO:0007669"/>
    <property type="project" value="UniProtKB-UniRule"/>
</dbReference>
<feature type="binding site" evidence="8">
    <location>
        <begin position="49"/>
        <end position="52"/>
    </location>
    <ligand>
        <name>substrate</name>
    </ligand>
</feature>
<reference evidence="16 17" key="1">
    <citation type="submission" date="2016-10" db="EMBL/GenBank/DDBJ databases">
        <authorList>
            <person name="de Groot N.N."/>
        </authorList>
    </citation>
    <scope>NUCLEOTIDE SEQUENCE [LARGE SCALE GENOMIC DNA]</scope>
    <source>
        <strain evidence="16 17">CGMCC 1.10434</strain>
    </source>
</reference>
<dbReference type="EC" id="1.2.1.70" evidence="3 8"/>
<evidence type="ECO:0000259" key="13">
    <source>
        <dbReference type="Pfam" id="PF00745"/>
    </source>
</evidence>
<dbReference type="OrthoDB" id="110209at2"/>
<dbReference type="PANTHER" id="PTHR43013">
    <property type="entry name" value="GLUTAMYL-TRNA REDUCTASE"/>
    <property type="match status" value="1"/>
</dbReference>
<dbReference type="InterPro" id="IPR036343">
    <property type="entry name" value="GluRdtase_N_sf"/>
</dbReference>
<dbReference type="Gene3D" id="3.30.460.30">
    <property type="entry name" value="Glutamyl-tRNA reductase, N-terminal domain"/>
    <property type="match status" value="1"/>
</dbReference>
<dbReference type="Gene3D" id="3.40.50.720">
    <property type="entry name" value="NAD(P)-binding Rossmann-like Domain"/>
    <property type="match status" value="1"/>
</dbReference>
<comment type="similarity">
    <text evidence="2 8 12">Belongs to the glutamyl-tRNA reductase family.</text>
</comment>
<comment type="domain">
    <text evidence="8">Possesses an unusual extended V-shaped dimeric structure with each monomer consisting of three distinct domains arranged along a curved 'spinal' alpha-helix. The N-terminal catalytic domain specifically recognizes the glutamate moiety of the substrate. The second domain is the NADPH-binding domain, and the third C-terminal domain is responsible for dimerization.</text>
</comment>
<dbReference type="InterPro" id="IPR015895">
    <property type="entry name" value="4pyrrol_synth_GluRdtase_N"/>
</dbReference>
<accession>A0A1H8SJY2</accession>
<evidence type="ECO:0000313" key="17">
    <source>
        <dbReference type="Proteomes" id="UP000199300"/>
    </source>
</evidence>
<dbReference type="InterPro" id="IPR000343">
    <property type="entry name" value="4pyrrol_synth_GluRdtase"/>
</dbReference>
<keyword evidence="17" id="KW-1185">Reference proteome</keyword>
<evidence type="ECO:0000256" key="6">
    <source>
        <dbReference type="ARBA" id="ARBA00023244"/>
    </source>
</evidence>
<dbReference type="GO" id="GO:0050661">
    <property type="term" value="F:NADP binding"/>
    <property type="evidence" value="ECO:0007669"/>
    <property type="project" value="InterPro"/>
</dbReference>
<evidence type="ECO:0000313" key="16">
    <source>
        <dbReference type="EMBL" id="SEO78674.1"/>
    </source>
</evidence>
<dbReference type="AlphaFoldDB" id="A0A1H8SJY2"/>
<keyword evidence="4 8" id="KW-0521">NADP</keyword>
<feature type="site" description="Important for activity" evidence="8 11">
    <location>
        <position position="99"/>
    </location>
</feature>
<dbReference type="EMBL" id="FODJ01000013">
    <property type="protein sequence ID" value="SEO78674.1"/>
    <property type="molecule type" value="Genomic_DNA"/>
</dbReference>
<dbReference type="CDD" id="cd05213">
    <property type="entry name" value="NAD_bind_Glutamyl_tRNA_reduct"/>
    <property type="match status" value="1"/>
</dbReference>
<dbReference type="GO" id="GO:0019353">
    <property type="term" value="P:protoporphyrinogen IX biosynthetic process from glutamate"/>
    <property type="evidence" value="ECO:0007669"/>
    <property type="project" value="TreeGrafter"/>
</dbReference>
<dbReference type="PIRSF" id="PIRSF000445">
    <property type="entry name" value="4pyrrol_synth_GluRdtase"/>
    <property type="match status" value="1"/>
</dbReference>
<feature type="domain" description="Quinate/shikimate 5-dehydrogenase/glutamyl-tRNA reductase" evidence="14">
    <location>
        <begin position="172"/>
        <end position="302"/>
    </location>
</feature>
<keyword evidence="5 8" id="KW-0560">Oxidoreductase</keyword>
<evidence type="ECO:0000256" key="12">
    <source>
        <dbReference type="RuleBase" id="RU000584"/>
    </source>
</evidence>
<protein>
    <recommendedName>
        <fullName evidence="3 8">Glutamyl-tRNA reductase</fullName>
        <shortName evidence="8">GluTR</shortName>
        <ecNumber evidence="3 8">1.2.1.70</ecNumber>
    </recommendedName>
</protein>